<dbReference type="RefSeq" id="WP_076169881.1">
    <property type="nucleotide sequence ID" value="NZ_MRTP01000002.1"/>
</dbReference>
<evidence type="ECO:0000313" key="1">
    <source>
        <dbReference type="EMBL" id="OMF55487.1"/>
    </source>
</evidence>
<dbReference type="AlphaFoldDB" id="A0A1R1EUJ5"/>
<keyword evidence="2" id="KW-1185">Reference proteome</keyword>
<protein>
    <recommendedName>
        <fullName evidence="3">General stress protein 17M-like domain-containing protein</fullName>
    </recommendedName>
</protein>
<gene>
    <name evidence="1" type="ORF">BK138_12480</name>
</gene>
<evidence type="ECO:0000313" key="2">
    <source>
        <dbReference type="Proteomes" id="UP000187172"/>
    </source>
</evidence>
<dbReference type="EMBL" id="MRTP01000002">
    <property type="protein sequence ID" value="OMF55487.1"/>
    <property type="molecule type" value="Genomic_DNA"/>
</dbReference>
<dbReference type="STRING" id="297318.BK138_12480"/>
<reference evidence="1 2" key="1">
    <citation type="submission" date="2016-11" db="EMBL/GenBank/DDBJ databases">
        <title>Paenibacillus species isolates.</title>
        <authorList>
            <person name="Beno S.M."/>
        </authorList>
    </citation>
    <scope>NUCLEOTIDE SEQUENCE [LARGE SCALE GENOMIC DNA]</scope>
    <source>
        <strain evidence="1 2">FSL R5-0378</strain>
    </source>
</reference>
<sequence>MNQLVIALFRTRQDTALAVSALWERHFDKKDVSLLALDKRQLSIVCRDTGLKEPVSRHGTSGLFGEIRDLTSSLTLRDQVTWASGPAAAKLGGAEVGGKNDGLIVSLVGIGVPEGDAENYEKLLIQGHFMVIVECSKERSIEAQHVLEAHPCVETRKEKRVST</sequence>
<organism evidence="1 2">
    <name type="scientific">Paenibacillus rhizosphaerae</name>
    <dbReference type="NCBI Taxonomy" id="297318"/>
    <lineage>
        <taxon>Bacteria</taxon>
        <taxon>Bacillati</taxon>
        <taxon>Bacillota</taxon>
        <taxon>Bacilli</taxon>
        <taxon>Bacillales</taxon>
        <taxon>Paenibacillaceae</taxon>
        <taxon>Paenibacillus</taxon>
    </lineage>
</organism>
<comment type="caution">
    <text evidence="1">The sequence shown here is derived from an EMBL/GenBank/DDBJ whole genome shotgun (WGS) entry which is preliminary data.</text>
</comment>
<dbReference type="Proteomes" id="UP000187172">
    <property type="component" value="Unassembled WGS sequence"/>
</dbReference>
<name>A0A1R1EUJ5_9BACL</name>
<evidence type="ECO:0008006" key="3">
    <source>
        <dbReference type="Google" id="ProtNLM"/>
    </source>
</evidence>
<accession>A0A1R1EUJ5</accession>
<proteinExistence type="predicted"/>